<proteinExistence type="predicted"/>
<dbReference type="RefSeq" id="WP_210117104.1">
    <property type="nucleotide sequence ID" value="NZ_CP054257.1"/>
</dbReference>
<evidence type="ECO:0000259" key="2">
    <source>
        <dbReference type="Pfam" id="PF14238"/>
    </source>
</evidence>
<evidence type="ECO:0000313" key="4">
    <source>
        <dbReference type="Proteomes" id="UP000671995"/>
    </source>
</evidence>
<accession>A0A975IDN5</accession>
<dbReference type="Pfam" id="PF14238">
    <property type="entry name" value="DUF4340"/>
    <property type="match status" value="1"/>
</dbReference>
<sequence>MTKLKMRKSVLLAAIGVLLCVYMIQLFVLGRNSVKVLSLKEEAAVYTIKGNGIDVVLTKSGDEWLVGSKNYKANEAFSDNIYKAVKTVKVLDTVSHSDSEAALERYGLESEKALTVTASDASGKILRTITVGKESTTGSQTYVRIDSGKDIYLVSGALKNTFEKTVDDLRSKQVFSFSSDDIDKVTVFSGYGAAGGEAGSGEAGGKTTSGAAGAQRHSAGNKNDKIGWSVERIKDSSSDKEKDKDTVTAEKQTSWRFTGSGISDSDVDGEKINTWINTLSSLNVQDWRSENAALPDVKRTTTTIFVAGKEITVTLYQTGEGDEAEYIGTSSETPYAFTVSKYTANKFQKYPEEFKK</sequence>
<dbReference type="AlphaFoldDB" id="A0A975IDN5"/>
<protein>
    <submittedName>
        <fullName evidence="3">DUF4340 domain-containing protein</fullName>
    </submittedName>
</protein>
<evidence type="ECO:0000256" key="1">
    <source>
        <dbReference type="SAM" id="MobiDB-lite"/>
    </source>
</evidence>
<dbReference type="EMBL" id="CP054257">
    <property type="protein sequence ID" value="QTQ12389.1"/>
    <property type="molecule type" value="Genomic_DNA"/>
</dbReference>
<feature type="region of interest" description="Disordered" evidence="1">
    <location>
        <begin position="196"/>
        <end position="251"/>
    </location>
</feature>
<dbReference type="Proteomes" id="UP000671995">
    <property type="component" value="Chromosome"/>
</dbReference>
<organism evidence="3 4">
    <name type="scientific">Treponema parvum</name>
    <dbReference type="NCBI Taxonomy" id="138851"/>
    <lineage>
        <taxon>Bacteria</taxon>
        <taxon>Pseudomonadati</taxon>
        <taxon>Spirochaetota</taxon>
        <taxon>Spirochaetia</taxon>
        <taxon>Spirochaetales</taxon>
        <taxon>Treponemataceae</taxon>
        <taxon>Treponema</taxon>
    </lineage>
</organism>
<reference evidence="3" key="2">
    <citation type="journal article" date="2021" name="Microbiol. Resour. Announc.">
        <title>Complete Genome Sequences of Three Human Oral Treponema parvum Isolates.</title>
        <authorList>
            <person name="Zeng H."/>
            <person name="Watt R.M."/>
        </authorList>
    </citation>
    <scope>NUCLEOTIDE SEQUENCE</scope>
    <source>
        <strain evidence="3">ATCC 700773</strain>
    </source>
</reference>
<dbReference type="InterPro" id="IPR025641">
    <property type="entry name" value="DUF4340"/>
</dbReference>
<feature type="domain" description="DUF4340" evidence="2">
    <location>
        <begin position="65"/>
        <end position="291"/>
    </location>
</feature>
<gene>
    <name evidence="3" type="ORF">HRI96_09370</name>
</gene>
<feature type="compositionally biased region" description="Low complexity" evidence="1">
    <location>
        <begin position="205"/>
        <end position="214"/>
    </location>
</feature>
<feature type="compositionally biased region" description="Basic and acidic residues" evidence="1">
    <location>
        <begin position="231"/>
        <end position="248"/>
    </location>
</feature>
<name>A0A975IDN5_9SPIR</name>
<evidence type="ECO:0000313" key="3">
    <source>
        <dbReference type="EMBL" id="QTQ12389.1"/>
    </source>
</evidence>
<reference evidence="3" key="1">
    <citation type="submission" date="2020-05" db="EMBL/GenBank/DDBJ databases">
        <authorList>
            <person name="Zeng H."/>
            <person name="Chan Y.K."/>
            <person name="Watt R.M."/>
        </authorList>
    </citation>
    <scope>NUCLEOTIDE SEQUENCE</scope>
    <source>
        <strain evidence="3">ATCC 700773</strain>
    </source>
</reference>